<dbReference type="InterPro" id="IPR036397">
    <property type="entry name" value="RNaseH_sf"/>
</dbReference>
<dbReference type="Gene3D" id="3.30.420.10">
    <property type="entry name" value="Ribonuclease H-like superfamily/Ribonuclease H"/>
    <property type="match status" value="1"/>
</dbReference>
<protein>
    <recommendedName>
        <fullName evidence="1">Integrase catalytic domain-containing protein</fullName>
    </recommendedName>
</protein>
<dbReference type="EMBL" id="RCHS01001184">
    <property type="protein sequence ID" value="RMX54819.1"/>
    <property type="molecule type" value="Genomic_DNA"/>
</dbReference>
<accession>A0A3M6UMJ0</accession>
<feature type="domain" description="Integrase catalytic" evidence="1">
    <location>
        <begin position="43"/>
        <end position="201"/>
    </location>
</feature>
<evidence type="ECO:0000259" key="1">
    <source>
        <dbReference type="PROSITE" id="PS50994"/>
    </source>
</evidence>
<proteinExistence type="predicted"/>
<dbReference type="SUPFAM" id="SSF53098">
    <property type="entry name" value="Ribonuclease H-like"/>
    <property type="match status" value="1"/>
</dbReference>
<name>A0A3M6UMJ0_POCDA</name>
<dbReference type="InterPro" id="IPR012337">
    <property type="entry name" value="RNaseH-like_sf"/>
</dbReference>
<dbReference type="Pfam" id="PF00665">
    <property type="entry name" value="rve"/>
    <property type="match status" value="1"/>
</dbReference>
<dbReference type="Proteomes" id="UP000275408">
    <property type="component" value="Unassembled WGS sequence"/>
</dbReference>
<dbReference type="OrthoDB" id="5988470at2759"/>
<dbReference type="InterPro" id="IPR050951">
    <property type="entry name" value="Retrovirus_Pol_polyprotein"/>
</dbReference>
<sequence>MKISARFRKPGLTKEVHCYCDRRLTCTKCKPRAKPRAPLWSFTSGNPMQRIHIDIVAPFPRSRRGNRYILTVYSFTNRAEVFAMSKQRASTSAQVLVSNWICRFGVPDSIHSDNGRNFESKTFSEMCPLLSINKTRTSAYHPEGNSQVENLHKTLRRMLKARVEDNPATWDEHLDFCVMAYRSSVHSSTGHNPFELMFGREMRIPLDVMVGVAEDNDCSYTDFVTVELHKLHST</sequence>
<dbReference type="InterPro" id="IPR001584">
    <property type="entry name" value="Integrase_cat-core"/>
</dbReference>
<evidence type="ECO:0000313" key="2">
    <source>
        <dbReference type="EMBL" id="RMX54819.1"/>
    </source>
</evidence>
<dbReference type="PANTHER" id="PTHR37984:SF15">
    <property type="entry name" value="INTEGRASE CATALYTIC DOMAIN-CONTAINING PROTEIN"/>
    <property type="match status" value="1"/>
</dbReference>
<dbReference type="GO" id="GO:0003676">
    <property type="term" value="F:nucleic acid binding"/>
    <property type="evidence" value="ECO:0007669"/>
    <property type="project" value="InterPro"/>
</dbReference>
<gene>
    <name evidence="2" type="ORF">pdam_00022531</name>
</gene>
<dbReference type="PANTHER" id="PTHR37984">
    <property type="entry name" value="PROTEIN CBG26694"/>
    <property type="match status" value="1"/>
</dbReference>
<dbReference type="STRING" id="46731.A0A3M6UMJ0"/>
<organism evidence="2 3">
    <name type="scientific">Pocillopora damicornis</name>
    <name type="common">Cauliflower coral</name>
    <name type="synonym">Millepora damicornis</name>
    <dbReference type="NCBI Taxonomy" id="46731"/>
    <lineage>
        <taxon>Eukaryota</taxon>
        <taxon>Metazoa</taxon>
        <taxon>Cnidaria</taxon>
        <taxon>Anthozoa</taxon>
        <taxon>Hexacorallia</taxon>
        <taxon>Scleractinia</taxon>
        <taxon>Astrocoeniina</taxon>
        <taxon>Pocilloporidae</taxon>
        <taxon>Pocillopora</taxon>
    </lineage>
</organism>
<comment type="caution">
    <text evidence="2">The sequence shown here is derived from an EMBL/GenBank/DDBJ whole genome shotgun (WGS) entry which is preliminary data.</text>
</comment>
<dbReference type="GO" id="GO:0015074">
    <property type="term" value="P:DNA integration"/>
    <property type="evidence" value="ECO:0007669"/>
    <property type="project" value="InterPro"/>
</dbReference>
<dbReference type="AlphaFoldDB" id="A0A3M6UMJ0"/>
<dbReference type="PROSITE" id="PS50994">
    <property type="entry name" value="INTEGRASE"/>
    <property type="match status" value="1"/>
</dbReference>
<evidence type="ECO:0000313" key="3">
    <source>
        <dbReference type="Proteomes" id="UP000275408"/>
    </source>
</evidence>
<reference evidence="2 3" key="1">
    <citation type="journal article" date="2018" name="Sci. Rep.">
        <title>Comparative analysis of the Pocillopora damicornis genome highlights role of immune system in coral evolution.</title>
        <authorList>
            <person name="Cunning R."/>
            <person name="Bay R.A."/>
            <person name="Gillette P."/>
            <person name="Baker A.C."/>
            <person name="Traylor-Knowles N."/>
        </authorList>
    </citation>
    <scope>NUCLEOTIDE SEQUENCE [LARGE SCALE GENOMIC DNA]</scope>
    <source>
        <strain evidence="2">RSMAS</strain>
        <tissue evidence="2">Whole animal</tissue>
    </source>
</reference>
<dbReference type="FunFam" id="3.30.420.10:FF:000032">
    <property type="entry name" value="Retrovirus-related Pol polyprotein from transposon 297-like Protein"/>
    <property type="match status" value="1"/>
</dbReference>
<keyword evidence="3" id="KW-1185">Reference proteome</keyword>